<dbReference type="InterPro" id="IPR005709">
    <property type="entry name" value="Ribosomal_uS4_bac-type"/>
</dbReference>
<evidence type="ECO:0000313" key="11">
    <source>
        <dbReference type="EMBL" id="PJC22976.1"/>
    </source>
</evidence>
<dbReference type="PROSITE" id="PS00632">
    <property type="entry name" value="RIBOSOMAL_S4"/>
    <property type="match status" value="1"/>
</dbReference>
<evidence type="ECO:0000256" key="4">
    <source>
        <dbReference type="ARBA" id="ARBA00022980"/>
    </source>
</evidence>
<protein>
    <recommendedName>
        <fullName evidence="6 7">Small ribosomal subunit protein uS4</fullName>
    </recommendedName>
</protein>
<dbReference type="InterPro" id="IPR036986">
    <property type="entry name" value="S4_RNA-bd_sf"/>
</dbReference>
<evidence type="ECO:0000256" key="2">
    <source>
        <dbReference type="ARBA" id="ARBA00022730"/>
    </source>
</evidence>
<dbReference type="NCBIfam" id="TIGR01017">
    <property type="entry name" value="rpsD_bact"/>
    <property type="match status" value="1"/>
</dbReference>
<comment type="similarity">
    <text evidence="1 7 8">Belongs to the universal ribosomal protein uS4 family.</text>
</comment>
<dbReference type="GO" id="GO:0042274">
    <property type="term" value="P:ribosomal small subunit biogenesis"/>
    <property type="evidence" value="ECO:0007669"/>
    <property type="project" value="TreeGrafter"/>
</dbReference>
<evidence type="ECO:0000256" key="8">
    <source>
        <dbReference type="RuleBase" id="RU003699"/>
    </source>
</evidence>
<organism evidence="11 12">
    <name type="scientific">candidate division WWE3 bacterium CG_4_9_14_0_2_um_filter_48_10</name>
    <dbReference type="NCBI Taxonomy" id="1975078"/>
    <lineage>
        <taxon>Bacteria</taxon>
        <taxon>Katanobacteria</taxon>
    </lineage>
</organism>
<evidence type="ECO:0000313" key="12">
    <source>
        <dbReference type="Proteomes" id="UP000228781"/>
    </source>
</evidence>
<dbReference type="NCBIfam" id="NF003717">
    <property type="entry name" value="PRK05327.1"/>
    <property type="match status" value="1"/>
</dbReference>
<dbReference type="Pfam" id="PF00163">
    <property type="entry name" value="Ribosomal_S4"/>
    <property type="match status" value="1"/>
</dbReference>
<comment type="caution">
    <text evidence="11">The sequence shown here is derived from an EMBL/GenBank/DDBJ whole genome shotgun (WGS) entry which is preliminary data.</text>
</comment>
<dbReference type="Pfam" id="PF01479">
    <property type="entry name" value="S4"/>
    <property type="match status" value="1"/>
</dbReference>
<dbReference type="PANTHER" id="PTHR11831">
    <property type="entry name" value="30S 40S RIBOSOMAL PROTEIN"/>
    <property type="match status" value="1"/>
</dbReference>
<dbReference type="GO" id="GO:0003735">
    <property type="term" value="F:structural constituent of ribosome"/>
    <property type="evidence" value="ECO:0007669"/>
    <property type="project" value="InterPro"/>
</dbReference>
<dbReference type="AlphaFoldDB" id="A0A2M8EJQ5"/>
<dbReference type="SMART" id="SM00363">
    <property type="entry name" value="S4"/>
    <property type="match status" value="1"/>
</dbReference>
<dbReference type="InterPro" id="IPR002942">
    <property type="entry name" value="S4_RNA-bd"/>
</dbReference>
<dbReference type="FunFam" id="3.10.290.10:FF:000001">
    <property type="entry name" value="30S ribosomal protein S4"/>
    <property type="match status" value="1"/>
</dbReference>
<evidence type="ECO:0000256" key="3">
    <source>
        <dbReference type="ARBA" id="ARBA00022884"/>
    </source>
</evidence>
<comment type="function">
    <text evidence="7">With S5 and S12 plays an important role in translational accuracy.</text>
</comment>
<gene>
    <name evidence="7" type="primary">rpsD</name>
    <name evidence="11" type="ORF">CO059_01175</name>
</gene>
<evidence type="ECO:0000256" key="6">
    <source>
        <dbReference type="ARBA" id="ARBA00035254"/>
    </source>
</evidence>
<name>A0A2M8EJQ5_UNCKA</name>
<evidence type="ECO:0000256" key="7">
    <source>
        <dbReference type="HAMAP-Rule" id="MF_01306"/>
    </source>
</evidence>
<dbReference type="GO" id="GO:0015935">
    <property type="term" value="C:small ribosomal subunit"/>
    <property type="evidence" value="ECO:0007669"/>
    <property type="project" value="InterPro"/>
</dbReference>
<dbReference type="Proteomes" id="UP000228781">
    <property type="component" value="Unassembled WGS sequence"/>
</dbReference>
<accession>A0A2M8EJQ5</accession>
<dbReference type="SUPFAM" id="SSF55174">
    <property type="entry name" value="Alpha-L RNA-binding motif"/>
    <property type="match status" value="1"/>
</dbReference>
<feature type="domain" description="Small ribosomal subunit protein uS4 N-terminal" evidence="10">
    <location>
        <begin position="3"/>
        <end position="91"/>
    </location>
</feature>
<keyword evidence="5 7" id="KW-0687">Ribonucleoprotein</keyword>
<dbReference type="InterPro" id="IPR018079">
    <property type="entry name" value="Ribosomal_uS4_CS"/>
</dbReference>
<dbReference type="InterPro" id="IPR022801">
    <property type="entry name" value="Ribosomal_uS4"/>
</dbReference>
<dbReference type="EMBL" id="PFSK01000014">
    <property type="protein sequence ID" value="PJC22976.1"/>
    <property type="molecule type" value="Genomic_DNA"/>
</dbReference>
<dbReference type="InterPro" id="IPR001912">
    <property type="entry name" value="Ribosomal_uS4_N"/>
</dbReference>
<evidence type="ECO:0000259" key="9">
    <source>
        <dbReference type="SMART" id="SM00363"/>
    </source>
</evidence>
<reference evidence="12" key="1">
    <citation type="submission" date="2017-09" db="EMBL/GenBank/DDBJ databases">
        <title>Depth-based differentiation of microbial function through sediment-hosted aquifers and enrichment of novel symbionts in the deep terrestrial subsurface.</title>
        <authorList>
            <person name="Probst A.J."/>
            <person name="Ladd B."/>
            <person name="Jarett J.K."/>
            <person name="Geller-Mcgrath D.E."/>
            <person name="Sieber C.M.K."/>
            <person name="Emerson J.B."/>
            <person name="Anantharaman K."/>
            <person name="Thomas B.C."/>
            <person name="Malmstrom R."/>
            <person name="Stieglmeier M."/>
            <person name="Klingl A."/>
            <person name="Woyke T."/>
            <person name="Ryan C.M."/>
            <person name="Banfield J.F."/>
        </authorList>
    </citation>
    <scope>NUCLEOTIDE SEQUENCE [LARGE SCALE GENOMIC DNA]</scope>
</reference>
<dbReference type="Gene3D" id="1.10.1050.10">
    <property type="entry name" value="Ribosomal Protein S4 Delta 41, Chain A, domain 1"/>
    <property type="match status" value="1"/>
</dbReference>
<dbReference type="CDD" id="cd00165">
    <property type="entry name" value="S4"/>
    <property type="match status" value="1"/>
</dbReference>
<evidence type="ECO:0000256" key="1">
    <source>
        <dbReference type="ARBA" id="ARBA00007465"/>
    </source>
</evidence>
<keyword evidence="2 7" id="KW-0699">rRNA-binding</keyword>
<evidence type="ECO:0000259" key="10">
    <source>
        <dbReference type="SMART" id="SM01390"/>
    </source>
</evidence>
<dbReference type="GO" id="GO:0019843">
    <property type="term" value="F:rRNA binding"/>
    <property type="evidence" value="ECO:0007669"/>
    <property type="project" value="UniProtKB-UniRule"/>
</dbReference>
<comment type="subunit">
    <text evidence="7">Part of the 30S ribosomal subunit. Contacts protein S5. The interaction surface between S4 and S5 is involved in control of translational fidelity.</text>
</comment>
<dbReference type="PROSITE" id="PS50889">
    <property type="entry name" value="S4"/>
    <property type="match status" value="1"/>
</dbReference>
<dbReference type="GO" id="GO:0006412">
    <property type="term" value="P:translation"/>
    <property type="evidence" value="ECO:0007669"/>
    <property type="project" value="UniProtKB-UniRule"/>
</dbReference>
<dbReference type="PANTHER" id="PTHR11831:SF4">
    <property type="entry name" value="SMALL RIBOSOMAL SUBUNIT PROTEIN US4M"/>
    <property type="match status" value="1"/>
</dbReference>
<proteinExistence type="inferred from homology"/>
<sequence>MGRYVGPTHKLCRREGVPLCGREDCPVRTRLSAPGQHGARRRRLSEYGLQLRGKQRAKRIYGVREVQFKRYFKKALGSKEKTGEVLLQILERRLDNALYRAGFAKTRPHARQMVGHSLVKVNGKRVTIPSYLVKVGDKINLAKKDAPLYEEVVKPSWLKVEKEKREAEVKALPKREEIGAEIDEKLIVEFYSR</sequence>
<dbReference type="Gene3D" id="3.10.290.10">
    <property type="entry name" value="RNA-binding S4 domain"/>
    <property type="match status" value="1"/>
</dbReference>
<keyword evidence="4 7" id="KW-0689">Ribosomal protein</keyword>
<dbReference type="HAMAP" id="MF_01306_B">
    <property type="entry name" value="Ribosomal_uS4_B"/>
    <property type="match status" value="1"/>
</dbReference>
<evidence type="ECO:0000256" key="5">
    <source>
        <dbReference type="ARBA" id="ARBA00023274"/>
    </source>
</evidence>
<keyword evidence="3 7" id="KW-0694">RNA-binding</keyword>
<dbReference type="SMART" id="SM01390">
    <property type="entry name" value="Ribosomal_S4"/>
    <property type="match status" value="1"/>
</dbReference>
<comment type="function">
    <text evidence="7">One of the primary rRNA binding proteins, it binds directly to 16S rRNA where it nucleates assembly of the body of the 30S subunit.</text>
</comment>
<feature type="domain" description="RNA-binding S4" evidence="9">
    <location>
        <begin position="92"/>
        <end position="153"/>
    </location>
</feature>